<dbReference type="PANTHER" id="PTHR43224:SF1">
    <property type="entry name" value="AMIDINOTRANSFERASE"/>
    <property type="match status" value="1"/>
</dbReference>
<protein>
    <submittedName>
        <fullName evidence="2">Amidinotransferase</fullName>
    </submittedName>
</protein>
<dbReference type="Pfam" id="PF19420">
    <property type="entry name" value="DDAH_eukar"/>
    <property type="match status" value="1"/>
</dbReference>
<name>A0A0C1ZH60_9VIBR</name>
<dbReference type="AlphaFoldDB" id="A0A0C1ZH60"/>
<accession>A0A0C1ZH60</accession>
<comment type="caution">
    <text evidence="2">The sequence shown here is derived from an EMBL/GenBank/DDBJ whole genome shotgun (WGS) entry which is preliminary data.</text>
</comment>
<evidence type="ECO:0000313" key="3">
    <source>
        <dbReference type="Proteomes" id="UP000031586"/>
    </source>
</evidence>
<dbReference type="RefSeq" id="WP_020194158.1">
    <property type="nucleotide sequence ID" value="NZ_BAOH01000004.1"/>
</dbReference>
<dbReference type="PATRIC" id="fig|1229493.5.peg.1919"/>
<feature type="region of interest" description="Disordered" evidence="1">
    <location>
        <begin position="1"/>
        <end position="22"/>
    </location>
</feature>
<organism evidence="2 3">
    <name type="scientific">Vibrio owensii CAIM 1854 = LMG 25443</name>
    <dbReference type="NCBI Taxonomy" id="1229493"/>
    <lineage>
        <taxon>Bacteria</taxon>
        <taxon>Pseudomonadati</taxon>
        <taxon>Pseudomonadota</taxon>
        <taxon>Gammaproteobacteria</taxon>
        <taxon>Vibrionales</taxon>
        <taxon>Vibrionaceae</taxon>
        <taxon>Vibrio</taxon>
    </lineage>
</organism>
<keyword evidence="2" id="KW-0808">Transferase</keyword>
<gene>
    <name evidence="2" type="ORF">H735_13890</name>
</gene>
<dbReference type="PANTHER" id="PTHR43224">
    <property type="entry name" value="AMIDINOTRANSFERASE"/>
    <property type="match status" value="1"/>
</dbReference>
<dbReference type="PIRSF" id="PIRSF028188">
    <property type="entry name" value="Amdntrnsf_FN0238"/>
    <property type="match status" value="1"/>
</dbReference>
<sequence>MLLHESVPQNAHGKEESTQSALRHTANCVVMVPPKEFRFNEETAQDNEFQHQVSMTQEEVSRNTMAEFSAMVETLRKEGVQVVEFDYPQSDIATPDAVFPNNWFSTTPEGTLYTFPMACENRQHEVRPDALVSALAKAGREVHQQDSLTEYLDEEAYLESTGVMVFDHFNKTVYAALSQRCDRLVLEDYAKRIGYDRVISFQTRLPSGAPIYHTNVMMAVGEQFCVICDEVIPEFERRFVLKSLAKDKQVISISLEQMNQFCGNILQLETIRGDKVIAMSQSAYDAFSPAQRNQLATHGKLLPFDVSTIESIGGGSVRCMLGEVFLPSRKAVL</sequence>
<dbReference type="EMBL" id="JPRD01000021">
    <property type="protein sequence ID" value="KIF52506.1"/>
    <property type="molecule type" value="Genomic_DNA"/>
</dbReference>
<evidence type="ECO:0000313" key="2">
    <source>
        <dbReference type="EMBL" id="KIF52506.1"/>
    </source>
</evidence>
<dbReference type="GO" id="GO:0016740">
    <property type="term" value="F:transferase activity"/>
    <property type="evidence" value="ECO:0007669"/>
    <property type="project" value="UniProtKB-KW"/>
</dbReference>
<dbReference type="SUPFAM" id="SSF55909">
    <property type="entry name" value="Pentein"/>
    <property type="match status" value="1"/>
</dbReference>
<proteinExistence type="predicted"/>
<dbReference type="Gene3D" id="3.75.10.10">
    <property type="entry name" value="L-arginine/glycine Amidinotransferase, Chain A"/>
    <property type="match status" value="1"/>
</dbReference>
<reference evidence="2 3" key="1">
    <citation type="submission" date="2014-07" db="EMBL/GenBank/DDBJ databases">
        <title>Unique and conserved regions in Vibrio harveyi and related species in comparison with the shrimp pathogen Vibrio harveyi CAIM 1792.</title>
        <authorList>
            <person name="Espinoza-Valles I."/>
            <person name="Vora G."/>
            <person name="Leekitcharoenphon P."/>
            <person name="Ussery D."/>
            <person name="Hoj L."/>
            <person name="Gomez-Gil B."/>
        </authorList>
    </citation>
    <scope>NUCLEOTIDE SEQUENCE [LARGE SCALE GENOMIC DNA]</scope>
    <source>
        <strain evidence="3">CAIM 1854 / LMG 25443</strain>
    </source>
</reference>
<dbReference type="Proteomes" id="UP000031586">
    <property type="component" value="Unassembled WGS sequence"/>
</dbReference>
<dbReference type="InterPro" id="IPR014541">
    <property type="entry name" value="Amdntrnsf_FN0238"/>
</dbReference>
<evidence type="ECO:0000256" key="1">
    <source>
        <dbReference type="SAM" id="MobiDB-lite"/>
    </source>
</evidence>